<dbReference type="EMBL" id="LN871598">
    <property type="protein sequence ID" value="CTQ41409.1"/>
    <property type="molecule type" value="Genomic_DNA"/>
</dbReference>
<evidence type="ECO:0000313" key="1">
    <source>
        <dbReference type="EMBL" id="CTQ41409.1"/>
    </source>
</evidence>
<evidence type="ECO:0000313" key="2">
    <source>
        <dbReference type="Proteomes" id="UP000002899"/>
    </source>
</evidence>
<dbReference type="KEGG" id="bmic:BMR1_03g04045"/>
<name>A0A0K3AP33_BABMR</name>
<dbReference type="Proteomes" id="UP000002899">
    <property type="component" value="Chromosome III"/>
</dbReference>
<reference evidence="1 2" key="2">
    <citation type="journal article" date="2013" name="PLoS ONE">
        <title>Whole genome mapping and re-organization of the nuclear and mitochondrial genomes of Babesia microti isolates.</title>
        <authorList>
            <person name="Cornillot E."/>
            <person name="Dassouli A."/>
            <person name="Garg A."/>
            <person name="Pachikara N."/>
            <person name="Randazzo S."/>
            <person name="Depoix D."/>
            <person name="Carcy B."/>
            <person name="Delbecq S."/>
            <person name="Frutos R."/>
            <person name="Silva J.C."/>
            <person name="Sutton R."/>
            <person name="Krause P.J."/>
            <person name="Mamoun C.B."/>
        </authorList>
    </citation>
    <scope>NUCLEOTIDE SEQUENCE [LARGE SCALE GENOMIC DNA]</scope>
    <source>
        <strain evidence="1 2">RI</strain>
    </source>
</reference>
<proteinExistence type="predicted"/>
<dbReference type="RefSeq" id="XP_012649420.1">
    <property type="nucleotide sequence ID" value="XM_012793966.1"/>
</dbReference>
<dbReference type="VEuPathDB" id="PiroplasmaDB:BMR1_03g04045"/>
<protein>
    <submittedName>
        <fullName evidence="1">Uncharacterized protein</fullName>
    </submittedName>
</protein>
<dbReference type="GeneID" id="24425456"/>
<accession>A0A0K3AP33</accession>
<reference evidence="1 2" key="1">
    <citation type="journal article" date="2012" name="Nucleic Acids Res.">
        <title>Sequencing of the smallest Apicomplexan genome from the human pathogen Babesia microti.</title>
        <authorList>
            <person name="Cornillot E."/>
            <person name="Hadj-Kaddour K."/>
            <person name="Dassouli A."/>
            <person name="Noel B."/>
            <person name="Ranwez V."/>
            <person name="Vacherie B."/>
            <person name="Augagneur Y."/>
            <person name="Bres V."/>
            <person name="Duclos A."/>
            <person name="Randazzo S."/>
            <person name="Carcy B."/>
            <person name="Debierre-Grockiego F."/>
            <person name="Delbecq S."/>
            <person name="Moubri-Menage K."/>
            <person name="Shams-Eldin H."/>
            <person name="Usmani-Brown S."/>
            <person name="Bringaud F."/>
            <person name="Wincker P."/>
            <person name="Vivares C.P."/>
            <person name="Schwarz R.T."/>
            <person name="Schetters T.P."/>
            <person name="Krause P.J."/>
            <person name="Gorenflot A."/>
            <person name="Berry V."/>
            <person name="Barbe V."/>
            <person name="Ben Mamoun C."/>
        </authorList>
    </citation>
    <scope>NUCLEOTIDE SEQUENCE [LARGE SCALE GENOMIC DNA]</scope>
    <source>
        <strain evidence="1 2">RI</strain>
    </source>
</reference>
<gene>
    <name evidence="1" type="ORF">BMR1_03g04045</name>
</gene>
<organism evidence="1 2">
    <name type="scientific">Babesia microti (strain RI)</name>
    <dbReference type="NCBI Taxonomy" id="1133968"/>
    <lineage>
        <taxon>Eukaryota</taxon>
        <taxon>Sar</taxon>
        <taxon>Alveolata</taxon>
        <taxon>Apicomplexa</taxon>
        <taxon>Aconoidasida</taxon>
        <taxon>Piroplasmida</taxon>
        <taxon>Babesiidae</taxon>
        <taxon>Babesia</taxon>
    </lineage>
</organism>
<sequence length="1346" mass="153949">MSDLKKNYDVYIDDIISSFKEISSFIGKSSENESYVQRSYEIVNVTSIAIKISQSERQLVLQELINSLSQLYNLTTCKITVKLVLKSLDKLMILAKFVSINTHSINCILNLLKKIFTESNNDSELLLKLMQIILSLSSPNSLIYHDNNLFQQSFNLLCLIGKKMDGPKTNEIVTAALENLLLQLTSLYTIKLDKLCDENKFNQLFNEHINAIYHSSECEIILHTLLSDFINLIAKKDVLFAELTTPKALDFILLISNNLSLECIKNDPNVNKVLIDILFQVEYLIYDSKVMSKYILMANGIFEILPNITQDFVTQVISLCNKSHGNVSVVLLLICLLVSNHPRLKAENSETTKLLNHFTNKLFNMKYSVSDLSISSADVLQAVEEINDTCINLSRLLSNGKLEPLDTNKYTCIICLQGIISIMLKHQRESVTLHNGKPIFQIFLSSEQSTKLVYSSLNLLYGISDDKQFIMEFVCNRALYDVVSIYPLDCVYNIFKQIDVYNEKLLEMPIRTLIRVIYNIVGTYNGDPTIEILHSLIDELQVGKVINQFVAALGNHVLRPNIIDILNDCLKSTNLFRKKFGIEIYLYLVKSGSLDDIIESLKLLNIKDDKFYHYATLKYFDEINTKIQQSTDTPLLNIDDWEKLFKLHFSSGVIDTLNKCLDEKMNFLGTDDWHYIILTLAKTTSVASDKAGNCDKVIQMLEQIVDNGDFDIQSTIVSLFECIGNCCKNFCIKDNQDCCILGDNEGFRLVGIIWKIADLIGKDGITNEQHWWHVLQSLIKLSMESSIAIKICSIRSLTTTMVTYWKLFQFLLPMFFFEWNKVINVAKDNDDLVDQESLFNVCVHETLEVMKAVEFEEKYRILSQFIDLIASRCEVSVFADIIEYLNEYKQYTDTCIYIQTIEHFINRAIEYVEAKDSPNCTKISEVALKILKSKCTLASDNYVIIISLIHLVTINNRSLFTNGSIGQSKAIVKANGCDYLDLWFGYMENLIVSIKSDVIFFKSSKIIDTLTNLNYHDASTYIISNYNSILNAVSLHTLEKVLSNSNVYETYCQRDIKDFVYTICSLSSHISISCFNRILDAVSQCFSNCCCVLIERLVHIMQQMVCNQNDDWLNLIPSFVRLLKYGLFRVDFHLFYIDKITQVIRYLLITRQHFPDELLTCVYSISSRTADFNNETMTLHLVLINLLEMALLVTENIESMSIDVNNTMRMLYEILDIYADNIDIGYNVTLRLFNDSQDPNPKYSAFVTLVLRLKKSLSEGNIVAICGILPSILKHKISQPDQIGLTDPVFEIFKPYCLIPCILPYLKIANDIHQDSTVNEVYLSAVDLAVDRLTFGLNLKKIAEQL</sequence>
<keyword evidence="2" id="KW-1185">Reference proteome</keyword>
<reference evidence="1 2" key="3">
    <citation type="journal article" date="2016" name="Sci. Rep.">
        <title>Genome-wide diversity and gene expression profiling of Babesia microti isolates identify polymorphic genes that mediate host-pathogen interactions.</title>
        <authorList>
            <person name="Silva J.C."/>
            <person name="Cornillot E."/>
            <person name="McCracken C."/>
            <person name="Usmani-Brown S."/>
            <person name="Dwivedi A."/>
            <person name="Ifeonu O.O."/>
            <person name="Crabtree J."/>
            <person name="Gotia H.T."/>
            <person name="Virji A.Z."/>
            <person name="Reynes C."/>
            <person name="Colinge J."/>
            <person name="Kumar V."/>
            <person name="Lawres L."/>
            <person name="Pazzi J.E."/>
            <person name="Pablo J.V."/>
            <person name="Hung C."/>
            <person name="Brancato J."/>
            <person name="Kumari P."/>
            <person name="Orvis J."/>
            <person name="Tretina K."/>
            <person name="Chibucos M."/>
            <person name="Ott S."/>
            <person name="Sadzewicz L."/>
            <person name="Sengamalay N."/>
            <person name="Shetty A.C."/>
            <person name="Su Q."/>
            <person name="Tallon L."/>
            <person name="Fraser C.M."/>
            <person name="Frutos R."/>
            <person name="Molina D.M."/>
            <person name="Krause P.J."/>
            <person name="Ben Mamoun C."/>
        </authorList>
    </citation>
    <scope>NUCLEOTIDE SEQUENCE [LARGE SCALE GENOMIC DNA]</scope>
    <source>
        <strain evidence="1 2">RI</strain>
    </source>
</reference>